<dbReference type="VEuPathDB" id="TriTrypDB:TEOVI_000346300"/>
<comment type="caution">
    <text evidence="3">The sequence shown here is derived from an EMBL/GenBank/DDBJ whole genome shotgun (WGS) entry which is preliminary data.</text>
</comment>
<reference evidence="3" key="1">
    <citation type="submission" date="2016-09" db="EMBL/GenBank/DDBJ databases">
        <authorList>
            <person name="Hebert L."/>
            <person name="Moumen B."/>
        </authorList>
    </citation>
    <scope>NUCLEOTIDE SEQUENCE [LARGE SCALE GENOMIC DNA]</scope>
    <source>
        <strain evidence="3">OVI</strain>
    </source>
</reference>
<dbReference type="PANTHER" id="PTHR11075">
    <property type="entry name" value="PEPTIDE CHAIN RELEASE FACTOR"/>
    <property type="match status" value="1"/>
</dbReference>
<dbReference type="GO" id="GO:0005762">
    <property type="term" value="C:mitochondrial large ribosomal subunit"/>
    <property type="evidence" value="ECO:0007669"/>
    <property type="project" value="TreeGrafter"/>
</dbReference>
<dbReference type="Proteomes" id="UP000195570">
    <property type="component" value="Unassembled WGS sequence"/>
</dbReference>
<keyword evidence="4" id="KW-1185">Reference proteome</keyword>
<dbReference type="GeneID" id="92377403"/>
<organism evidence="3 4">
    <name type="scientific">Trypanosoma equiperdum</name>
    <dbReference type="NCBI Taxonomy" id="5694"/>
    <lineage>
        <taxon>Eukaryota</taxon>
        <taxon>Discoba</taxon>
        <taxon>Euglenozoa</taxon>
        <taxon>Kinetoplastea</taxon>
        <taxon>Metakinetoplastina</taxon>
        <taxon>Trypanosomatida</taxon>
        <taxon>Trypanosomatidae</taxon>
        <taxon>Trypanosoma</taxon>
    </lineage>
</organism>
<dbReference type="Pfam" id="PF00472">
    <property type="entry name" value="RF-1"/>
    <property type="match status" value="1"/>
</dbReference>
<proteinExistence type="predicted"/>
<name>A0A1G4IHF4_TRYEQ</name>
<dbReference type="GO" id="GO:0070126">
    <property type="term" value="P:mitochondrial translational termination"/>
    <property type="evidence" value="ECO:0007669"/>
    <property type="project" value="TreeGrafter"/>
</dbReference>
<protein>
    <submittedName>
        <fullName evidence="3">RF-1 domain containing protein, putative</fullName>
    </submittedName>
</protein>
<dbReference type="SMR" id="A0A1G4IHF4"/>
<dbReference type="PANTHER" id="PTHR11075:SF54">
    <property type="entry name" value="LARGE RIBOSOMAL SUBUNIT PROTEIN ML62"/>
    <property type="match status" value="1"/>
</dbReference>
<feature type="domain" description="Prokaryotic-type class I peptide chain release factors" evidence="2">
    <location>
        <begin position="90"/>
        <end position="216"/>
    </location>
</feature>
<evidence type="ECO:0000256" key="1">
    <source>
        <dbReference type="SAM" id="MobiDB-lite"/>
    </source>
</evidence>
<dbReference type="AlphaFoldDB" id="A0A1G4IHF4"/>
<dbReference type="InterPro" id="IPR000352">
    <property type="entry name" value="Pep_chain_release_fac_I"/>
</dbReference>
<dbReference type="Gene3D" id="3.30.160.20">
    <property type="match status" value="1"/>
</dbReference>
<feature type="compositionally biased region" description="Basic residues" evidence="1">
    <location>
        <begin position="209"/>
        <end position="228"/>
    </location>
</feature>
<dbReference type="RefSeq" id="XP_067082463.1">
    <property type="nucleotide sequence ID" value="XM_067226362.1"/>
</dbReference>
<dbReference type="GO" id="GO:0004045">
    <property type="term" value="F:peptidyl-tRNA hydrolase activity"/>
    <property type="evidence" value="ECO:0007669"/>
    <property type="project" value="TreeGrafter"/>
</dbReference>
<evidence type="ECO:0000259" key="2">
    <source>
        <dbReference type="Pfam" id="PF00472"/>
    </source>
</evidence>
<dbReference type="GO" id="GO:0016150">
    <property type="term" value="F:translation release factor activity, codon nonspecific"/>
    <property type="evidence" value="ECO:0007669"/>
    <property type="project" value="TreeGrafter"/>
</dbReference>
<evidence type="ECO:0000313" key="3">
    <source>
        <dbReference type="EMBL" id="SCU71881.1"/>
    </source>
</evidence>
<sequence length="228" mass="25917">MSWLTPSGSSYFLSKVVVNSAPCAPLHLLVMHRCRVAFPCVNYRPLLWRGMLQVPSRPTICDNSLKVQLRHSRISSFKQEGYYRFARAKDIHVDESCFTLLTARGGGPGGQGSNSSSNKVEMRVNMASLSEYFDEELIGNIKANECGKALTSDETQLIISSHEHRSMYQNKEECIRRLQQMIHVASWVPPVEANPIKKPSHIVSERKNERRKKSAVKKMRQTARKGLW</sequence>
<gene>
    <name evidence="3" type="ORF">TEOVI_000346300</name>
</gene>
<dbReference type="SUPFAM" id="SSF110916">
    <property type="entry name" value="Peptidyl-tRNA hydrolase domain-like"/>
    <property type="match status" value="1"/>
</dbReference>
<dbReference type="EMBL" id="CZPT02001752">
    <property type="protein sequence ID" value="SCU71881.1"/>
    <property type="molecule type" value="Genomic_DNA"/>
</dbReference>
<evidence type="ECO:0000313" key="4">
    <source>
        <dbReference type="Proteomes" id="UP000195570"/>
    </source>
</evidence>
<feature type="region of interest" description="Disordered" evidence="1">
    <location>
        <begin position="204"/>
        <end position="228"/>
    </location>
</feature>
<accession>A0A1G4IHF4</accession>
<dbReference type="InterPro" id="IPR052104">
    <property type="entry name" value="Mito_Release_Factor_mL62"/>
</dbReference>